<evidence type="ECO:0000256" key="2">
    <source>
        <dbReference type="ARBA" id="ARBA00022723"/>
    </source>
</evidence>
<evidence type="ECO:0000256" key="5">
    <source>
        <dbReference type="SAM" id="SignalP"/>
    </source>
</evidence>
<dbReference type="PROSITE" id="PS51007">
    <property type="entry name" value="CYTC"/>
    <property type="match status" value="1"/>
</dbReference>
<protein>
    <submittedName>
        <fullName evidence="7">C-type cytochrome</fullName>
    </submittedName>
</protein>
<name>A0ABW1AZI2_9RHOO</name>
<evidence type="ECO:0000256" key="4">
    <source>
        <dbReference type="PROSITE-ProRule" id="PRU00433"/>
    </source>
</evidence>
<keyword evidence="3 4" id="KW-0408">Iron</keyword>
<evidence type="ECO:0000259" key="6">
    <source>
        <dbReference type="PROSITE" id="PS51007"/>
    </source>
</evidence>
<keyword evidence="5" id="KW-0732">Signal</keyword>
<dbReference type="Gene3D" id="1.10.760.10">
    <property type="entry name" value="Cytochrome c-like domain"/>
    <property type="match status" value="1"/>
</dbReference>
<feature type="domain" description="Cytochrome c" evidence="6">
    <location>
        <begin position="34"/>
        <end position="140"/>
    </location>
</feature>
<dbReference type="EMBL" id="JBHSOG010000116">
    <property type="protein sequence ID" value="MFC5772353.1"/>
    <property type="molecule type" value="Genomic_DNA"/>
</dbReference>
<evidence type="ECO:0000256" key="3">
    <source>
        <dbReference type="ARBA" id="ARBA00023004"/>
    </source>
</evidence>
<proteinExistence type="predicted"/>
<organism evidence="7 8">
    <name type="scientific">Thauera sinica</name>
    <dbReference type="NCBI Taxonomy" id="2665146"/>
    <lineage>
        <taxon>Bacteria</taxon>
        <taxon>Pseudomonadati</taxon>
        <taxon>Pseudomonadota</taxon>
        <taxon>Betaproteobacteria</taxon>
        <taxon>Rhodocyclales</taxon>
        <taxon>Zoogloeaceae</taxon>
        <taxon>Thauera</taxon>
    </lineage>
</organism>
<dbReference type="InterPro" id="IPR036909">
    <property type="entry name" value="Cyt_c-like_dom_sf"/>
</dbReference>
<evidence type="ECO:0000313" key="8">
    <source>
        <dbReference type="Proteomes" id="UP001595974"/>
    </source>
</evidence>
<comment type="caution">
    <text evidence="7">The sequence shown here is derived from an EMBL/GenBank/DDBJ whole genome shotgun (WGS) entry which is preliminary data.</text>
</comment>
<accession>A0ABW1AZI2</accession>
<dbReference type="RefSeq" id="WP_096444859.1">
    <property type="nucleotide sequence ID" value="NZ_JBHSOG010000116.1"/>
</dbReference>
<keyword evidence="2 4" id="KW-0479">Metal-binding</keyword>
<feature type="signal peptide" evidence="5">
    <location>
        <begin position="1"/>
        <end position="35"/>
    </location>
</feature>
<dbReference type="SUPFAM" id="SSF46626">
    <property type="entry name" value="Cytochrome c"/>
    <property type="match status" value="1"/>
</dbReference>
<sequence length="159" mass="16283">MDGMRTPGRIGRGGKAAALAAAFLAAAGAGAPAVADDAGKARYQYILNCAGCHQADGSGARSGGVPTMRGQLGHFLRLPEGRAFLVQVPGTSNSPLSNGDIARMLNWMAASFSADTVPAGFVPYTEAEVTGLRSKKLANVSAVRRGIVEQLAAQGIRID</sequence>
<gene>
    <name evidence="7" type="ORF">ACFPTN_23480</name>
</gene>
<dbReference type="Proteomes" id="UP001595974">
    <property type="component" value="Unassembled WGS sequence"/>
</dbReference>
<reference evidence="8" key="1">
    <citation type="journal article" date="2019" name="Int. J. Syst. Evol. Microbiol.">
        <title>The Global Catalogue of Microorganisms (GCM) 10K type strain sequencing project: providing services to taxonomists for standard genome sequencing and annotation.</title>
        <authorList>
            <consortium name="The Broad Institute Genomics Platform"/>
            <consortium name="The Broad Institute Genome Sequencing Center for Infectious Disease"/>
            <person name="Wu L."/>
            <person name="Ma J."/>
        </authorList>
    </citation>
    <scope>NUCLEOTIDE SEQUENCE [LARGE SCALE GENOMIC DNA]</scope>
    <source>
        <strain evidence="8">SHR3</strain>
    </source>
</reference>
<evidence type="ECO:0000256" key="1">
    <source>
        <dbReference type="ARBA" id="ARBA00022617"/>
    </source>
</evidence>
<evidence type="ECO:0000313" key="7">
    <source>
        <dbReference type="EMBL" id="MFC5772353.1"/>
    </source>
</evidence>
<feature type="chain" id="PRO_5047146908" evidence="5">
    <location>
        <begin position="36"/>
        <end position="159"/>
    </location>
</feature>
<keyword evidence="1 4" id="KW-0349">Heme</keyword>
<dbReference type="InterPro" id="IPR009056">
    <property type="entry name" value="Cyt_c-like_dom"/>
</dbReference>
<keyword evidence="8" id="KW-1185">Reference proteome</keyword>